<name>A0ABX6R8S0_PSEMX</name>
<dbReference type="Proteomes" id="UP000515506">
    <property type="component" value="Chromosome"/>
</dbReference>
<organism evidence="2 3">
    <name type="scientific">Pseudoxanthomonas mexicana</name>
    <dbReference type="NCBI Taxonomy" id="128785"/>
    <lineage>
        <taxon>Bacteria</taxon>
        <taxon>Pseudomonadati</taxon>
        <taxon>Pseudomonadota</taxon>
        <taxon>Gammaproteobacteria</taxon>
        <taxon>Lysobacterales</taxon>
        <taxon>Lysobacteraceae</taxon>
        <taxon>Pseudoxanthomonas</taxon>
    </lineage>
</organism>
<feature type="transmembrane region" description="Helical" evidence="1">
    <location>
        <begin position="126"/>
        <end position="147"/>
    </location>
</feature>
<evidence type="ECO:0000313" key="3">
    <source>
        <dbReference type="Proteomes" id="UP000515506"/>
    </source>
</evidence>
<evidence type="ECO:0000313" key="2">
    <source>
        <dbReference type="EMBL" id="QND79610.1"/>
    </source>
</evidence>
<evidence type="ECO:0000256" key="1">
    <source>
        <dbReference type="SAM" id="Phobius"/>
    </source>
</evidence>
<keyword evidence="1" id="KW-0812">Transmembrane</keyword>
<protein>
    <submittedName>
        <fullName evidence="2">Uncharacterized protein</fullName>
    </submittedName>
</protein>
<proteinExistence type="predicted"/>
<reference evidence="2 3" key="1">
    <citation type="submission" date="2020-08" db="EMBL/GenBank/DDBJ databases">
        <title>Streptomycin resistant and MDR strain, P. mexicana.</title>
        <authorList>
            <person name="Ganesh-kumar S."/>
            <person name="Zhe T."/>
            <person name="Yu Z."/>
            <person name="Min Y."/>
        </authorList>
    </citation>
    <scope>NUCLEOTIDE SEQUENCE [LARGE SCALE GENOMIC DNA]</scope>
    <source>
        <strain evidence="2 3">GTZY</strain>
    </source>
</reference>
<dbReference type="RefSeq" id="WP_185894937.1">
    <property type="nucleotide sequence ID" value="NZ_CP060028.1"/>
</dbReference>
<feature type="transmembrane region" description="Helical" evidence="1">
    <location>
        <begin position="89"/>
        <end position="106"/>
    </location>
</feature>
<feature type="transmembrane region" description="Helical" evidence="1">
    <location>
        <begin position="22"/>
        <end position="43"/>
    </location>
</feature>
<keyword evidence="3" id="KW-1185">Reference proteome</keyword>
<accession>A0ABX6R8S0</accession>
<gene>
    <name evidence="2" type="ORF">H4W19_14855</name>
</gene>
<feature type="transmembrane region" description="Helical" evidence="1">
    <location>
        <begin position="63"/>
        <end position="82"/>
    </location>
</feature>
<keyword evidence="1" id="KW-1133">Transmembrane helix</keyword>
<keyword evidence="1" id="KW-0472">Membrane</keyword>
<sequence length="157" mass="16879">MSSNFSSCEPASTRGWNKKARLLPRLIASAFLLIPLILVPYLELNVTHLLNPEWPAHARMHEAWQLITNAGVASLALGWTWTRDGLARGSALGTLITAGFVVAWLVRDFYGGAMAGTATASYSLLGLDVALVVMAAAATSFLAILVLEMRLRCPSNP</sequence>
<dbReference type="EMBL" id="CP060028">
    <property type="protein sequence ID" value="QND79610.1"/>
    <property type="molecule type" value="Genomic_DNA"/>
</dbReference>